<sequence length="64" mass="7341">NIAPVGNTLPMLLGLEESDEDNKPIDLTFRKIEPANYKNRFAIKEDYLESALNYELRNLTVKVC</sequence>
<evidence type="ECO:0000313" key="1">
    <source>
        <dbReference type="EMBL" id="VAW15394.1"/>
    </source>
</evidence>
<protein>
    <submittedName>
        <fullName evidence="1">Uncharacterized protein</fullName>
    </submittedName>
</protein>
<accession>A0A3B0U3N7</accession>
<gene>
    <name evidence="1" type="ORF">MNBD_BACTEROID05-1080</name>
</gene>
<name>A0A3B0U3N7_9ZZZZ</name>
<organism evidence="1">
    <name type="scientific">hydrothermal vent metagenome</name>
    <dbReference type="NCBI Taxonomy" id="652676"/>
    <lineage>
        <taxon>unclassified sequences</taxon>
        <taxon>metagenomes</taxon>
        <taxon>ecological metagenomes</taxon>
    </lineage>
</organism>
<dbReference type="EMBL" id="UOEN01000265">
    <property type="protein sequence ID" value="VAW15394.1"/>
    <property type="molecule type" value="Genomic_DNA"/>
</dbReference>
<dbReference type="AlphaFoldDB" id="A0A3B0U3N7"/>
<reference evidence="1" key="1">
    <citation type="submission" date="2018-06" db="EMBL/GenBank/DDBJ databases">
        <authorList>
            <person name="Zhirakovskaya E."/>
        </authorList>
    </citation>
    <scope>NUCLEOTIDE SEQUENCE</scope>
</reference>
<proteinExistence type="predicted"/>
<feature type="non-terminal residue" evidence="1">
    <location>
        <position position="1"/>
    </location>
</feature>